<dbReference type="AlphaFoldDB" id="A0A1V1NSH7"/>
<dbReference type="Pfam" id="PF12770">
    <property type="entry name" value="CHAT"/>
    <property type="match status" value="1"/>
</dbReference>
<dbReference type="InterPro" id="IPR024983">
    <property type="entry name" value="CHAT_dom"/>
</dbReference>
<sequence length="146" mass="16573">MLKDYYYNLSKVELLTLSACETAVSPQSANGQELESFGVMAQKKWAAKSVISTLWKVADVSTGLFMEQFYQVLQSNKHLTKTEALQQIKESFIEGSYNTKHFLLASRGEHNKQSDVTTGKANQDTQVTDLNHPYYWAPFILIGNWL</sequence>
<dbReference type="EMBL" id="ATBP01002727">
    <property type="protein sequence ID" value="ETR65537.1"/>
    <property type="molecule type" value="Genomic_DNA"/>
</dbReference>
<reference evidence="3" key="1">
    <citation type="submission" date="2012-11" db="EMBL/GenBank/DDBJ databases">
        <authorList>
            <person name="Lucero-Rivera Y.E."/>
            <person name="Tovar-Ramirez D."/>
        </authorList>
    </citation>
    <scope>NUCLEOTIDE SEQUENCE [LARGE SCALE GENOMIC DNA]</scope>
    <source>
        <strain evidence="3">Araruama</strain>
    </source>
</reference>
<protein>
    <recommendedName>
        <fullName evidence="1">CHAT domain-containing protein</fullName>
    </recommendedName>
</protein>
<organism evidence="2 3">
    <name type="scientific">Candidatus Magnetoglobus multicellularis str. Araruama</name>
    <dbReference type="NCBI Taxonomy" id="890399"/>
    <lineage>
        <taxon>Bacteria</taxon>
        <taxon>Pseudomonadati</taxon>
        <taxon>Thermodesulfobacteriota</taxon>
        <taxon>Desulfobacteria</taxon>
        <taxon>Desulfobacterales</taxon>
        <taxon>Desulfobacteraceae</taxon>
        <taxon>Candidatus Magnetoglobus</taxon>
    </lineage>
</organism>
<comment type="caution">
    <text evidence="2">The sequence shown here is derived from an EMBL/GenBank/DDBJ whole genome shotgun (WGS) entry which is preliminary data.</text>
</comment>
<evidence type="ECO:0000313" key="2">
    <source>
        <dbReference type="EMBL" id="ETR65537.1"/>
    </source>
</evidence>
<accession>A0A1V1NSH7</accession>
<evidence type="ECO:0000313" key="3">
    <source>
        <dbReference type="Proteomes" id="UP000189670"/>
    </source>
</evidence>
<feature type="domain" description="CHAT" evidence="1">
    <location>
        <begin position="8"/>
        <end position="144"/>
    </location>
</feature>
<evidence type="ECO:0000259" key="1">
    <source>
        <dbReference type="Pfam" id="PF12770"/>
    </source>
</evidence>
<name>A0A1V1NSH7_9BACT</name>
<gene>
    <name evidence="2" type="ORF">OMM_14096</name>
</gene>
<dbReference type="Proteomes" id="UP000189670">
    <property type="component" value="Unassembled WGS sequence"/>
</dbReference>
<proteinExistence type="predicted"/>